<keyword evidence="16" id="KW-1185">Reference proteome</keyword>
<evidence type="ECO:0000256" key="13">
    <source>
        <dbReference type="PIRSR" id="PIRSR602401-1"/>
    </source>
</evidence>
<dbReference type="SUPFAM" id="SSF48264">
    <property type="entry name" value="Cytochrome P450"/>
    <property type="match status" value="1"/>
</dbReference>
<gene>
    <name evidence="15" type="ORF">DBV15_05361</name>
</gene>
<dbReference type="Proteomes" id="UP000310200">
    <property type="component" value="Unassembled WGS sequence"/>
</dbReference>
<dbReference type="Pfam" id="PF09746">
    <property type="entry name" value="Membralin"/>
    <property type="match status" value="2"/>
</dbReference>
<dbReference type="Gene3D" id="1.10.630.10">
    <property type="entry name" value="Cytochrome P450"/>
    <property type="match status" value="1"/>
</dbReference>
<dbReference type="GO" id="GO:0005789">
    <property type="term" value="C:endoplasmic reticulum membrane"/>
    <property type="evidence" value="ECO:0007669"/>
    <property type="project" value="UniProtKB-SubCell"/>
</dbReference>
<dbReference type="InterPro" id="IPR036396">
    <property type="entry name" value="Cyt_P450_sf"/>
</dbReference>
<keyword evidence="8" id="KW-0492">Microsome</keyword>
<feature type="transmembrane region" description="Helical" evidence="14">
    <location>
        <begin position="457"/>
        <end position="474"/>
    </location>
</feature>
<feature type="transmembrane region" description="Helical" evidence="14">
    <location>
        <begin position="926"/>
        <end position="949"/>
    </location>
</feature>
<name>A0A4S2L8H2_9HYME</name>
<keyword evidence="14" id="KW-0812">Transmembrane</keyword>
<dbReference type="GO" id="GO:0005506">
    <property type="term" value="F:iron ion binding"/>
    <property type="evidence" value="ECO:0007669"/>
    <property type="project" value="InterPro"/>
</dbReference>
<feature type="transmembrane region" description="Helical" evidence="14">
    <location>
        <begin position="961"/>
        <end position="978"/>
    </location>
</feature>
<keyword evidence="12 14" id="KW-0472">Membrane</keyword>
<dbReference type="GO" id="GO:0020037">
    <property type="term" value="F:heme binding"/>
    <property type="evidence" value="ECO:0007669"/>
    <property type="project" value="InterPro"/>
</dbReference>
<feature type="transmembrane region" description="Helical" evidence="14">
    <location>
        <begin position="385"/>
        <end position="407"/>
    </location>
</feature>
<evidence type="ECO:0000256" key="10">
    <source>
        <dbReference type="ARBA" id="ARBA00023004"/>
    </source>
</evidence>
<dbReference type="InterPro" id="IPR002401">
    <property type="entry name" value="Cyt_P450_E_grp-I"/>
</dbReference>
<dbReference type="PRINTS" id="PR00463">
    <property type="entry name" value="EP450I"/>
</dbReference>
<protein>
    <recommendedName>
        <fullName evidence="17">Cytochrome P450 9e2</fullName>
    </recommendedName>
</protein>
<keyword evidence="14" id="KW-1133">Transmembrane helix</keyword>
<accession>A0A4S2L8H2</accession>
<evidence type="ECO:0000256" key="8">
    <source>
        <dbReference type="ARBA" id="ARBA00022848"/>
    </source>
</evidence>
<evidence type="ECO:0000313" key="15">
    <source>
        <dbReference type="EMBL" id="TGZ56869.1"/>
    </source>
</evidence>
<keyword evidence="11" id="KW-0503">Monooxygenase</keyword>
<dbReference type="GO" id="GO:0016705">
    <property type="term" value="F:oxidoreductase activity, acting on paired donors, with incorporation or reduction of molecular oxygen"/>
    <property type="evidence" value="ECO:0007669"/>
    <property type="project" value="InterPro"/>
</dbReference>
<dbReference type="PANTHER" id="PTHR24292">
    <property type="entry name" value="CYTOCHROME P450"/>
    <property type="match status" value="1"/>
</dbReference>
<dbReference type="PRINTS" id="PR00385">
    <property type="entry name" value="P450"/>
</dbReference>
<evidence type="ECO:0000313" key="16">
    <source>
        <dbReference type="Proteomes" id="UP000310200"/>
    </source>
</evidence>
<evidence type="ECO:0000256" key="11">
    <source>
        <dbReference type="ARBA" id="ARBA00023033"/>
    </source>
</evidence>
<dbReference type="CDD" id="cd11056">
    <property type="entry name" value="CYP6-like"/>
    <property type="match status" value="1"/>
</dbReference>
<evidence type="ECO:0000256" key="2">
    <source>
        <dbReference type="ARBA" id="ARBA00004174"/>
    </source>
</evidence>
<evidence type="ECO:0008006" key="17">
    <source>
        <dbReference type="Google" id="ProtNLM"/>
    </source>
</evidence>
<dbReference type="STRING" id="300112.A0A4S2L8H2"/>
<dbReference type="PROSITE" id="PS00086">
    <property type="entry name" value="CYTOCHROME_P450"/>
    <property type="match status" value="1"/>
</dbReference>
<reference evidence="15 16" key="1">
    <citation type="journal article" date="2019" name="Philos. Trans. R. Soc. Lond., B, Biol. Sci.">
        <title>Ant behaviour and brain gene expression of defending hosts depend on the ecological success of the intruding social parasite.</title>
        <authorList>
            <person name="Kaur R."/>
            <person name="Stoldt M."/>
            <person name="Jongepier E."/>
            <person name="Feldmeyer B."/>
            <person name="Menzel F."/>
            <person name="Bornberg-Bauer E."/>
            <person name="Foitzik S."/>
        </authorList>
    </citation>
    <scope>NUCLEOTIDE SEQUENCE [LARGE SCALE GENOMIC DNA]</scope>
    <source>
        <tissue evidence="15">Whole body</tissue>
    </source>
</reference>
<keyword evidence="9" id="KW-0560">Oxidoreductase</keyword>
<dbReference type="InterPro" id="IPR001128">
    <property type="entry name" value="Cyt_P450"/>
</dbReference>
<proteinExistence type="inferred from homology"/>
<dbReference type="FunFam" id="1.10.630.10:FF:000042">
    <property type="entry name" value="Cytochrome P450"/>
    <property type="match status" value="1"/>
</dbReference>
<keyword evidence="7" id="KW-0256">Endoplasmic reticulum</keyword>
<dbReference type="Pfam" id="PF00067">
    <property type="entry name" value="p450"/>
    <property type="match status" value="1"/>
</dbReference>
<dbReference type="EMBL" id="QBLH01000271">
    <property type="protein sequence ID" value="TGZ56869.1"/>
    <property type="molecule type" value="Genomic_DNA"/>
</dbReference>
<feature type="transmembrane region" description="Helical" evidence="14">
    <location>
        <begin position="419"/>
        <end position="445"/>
    </location>
</feature>
<dbReference type="GO" id="GO:0004497">
    <property type="term" value="F:monooxygenase activity"/>
    <property type="evidence" value="ECO:0007669"/>
    <property type="project" value="UniProtKB-KW"/>
</dbReference>
<dbReference type="InterPro" id="IPR019144">
    <property type="entry name" value="Membralin"/>
</dbReference>
<keyword evidence="5 13" id="KW-0349">Heme</keyword>
<comment type="subcellular location">
    <subcellularLocation>
        <location evidence="3">Endoplasmic reticulum membrane</location>
        <topology evidence="3">Peripheral membrane protein</topology>
    </subcellularLocation>
    <subcellularLocation>
        <location evidence="2">Microsome membrane</location>
        <topology evidence="2">Peripheral membrane protein</topology>
    </subcellularLocation>
</comment>
<dbReference type="PANTHER" id="PTHR24292:SF54">
    <property type="entry name" value="CYP9F3-RELATED"/>
    <property type="match status" value="1"/>
</dbReference>
<evidence type="ECO:0000256" key="6">
    <source>
        <dbReference type="ARBA" id="ARBA00022723"/>
    </source>
</evidence>
<evidence type="ECO:0000256" key="14">
    <source>
        <dbReference type="SAM" id="Phobius"/>
    </source>
</evidence>
<evidence type="ECO:0000256" key="9">
    <source>
        <dbReference type="ARBA" id="ARBA00023002"/>
    </source>
</evidence>
<evidence type="ECO:0000256" key="5">
    <source>
        <dbReference type="ARBA" id="ARBA00022617"/>
    </source>
</evidence>
<evidence type="ECO:0000256" key="1">
    <source>
        <dbReference type="ARBA" id="ARBA00001971"/>
    </source>
</evidence>
<dbReference type="AlphaFoldDB" id="A0A4S2L8H2"/>
<comment type="caution">
    <text evidence="15">The sequence shown here is derived from an EMBL/GenBank/DDBJ whole genome shotgun (WGS) entry which is preliminary data.</text>
</comment>
<keyword evidence="10 13" id="KW-0408">Iron</keyword>
<evidence type="ECO:0000256" key="12">
    <source>
        <dbReference type="ARBA" id="ARBA00023136"/>
    </source>
</evidence>
<comment type="cofactor">
    <cofactor evidence="1 13">
        <name>heme</name>
        <dbReference type="ChEBI" id="CHEBI:30413"/>
    </cofactor>
</comment>
<keyword evidence="6 13" id="KW-0479">Metal-binding</keyword>
<organism evidence="15 16">
    <name type="scientific">Temnothorax longispinosus</name>
    <dbReference type="NCBI Taxonomy" id="300112"/>
    <lineage>
        <taxon>Eukaryota</taxon>
        <taxon>Metazoa</taxon>
        <taxon>Ecdysozoa</taxon>
        <taxon>Arthropoda</taxon>
        <taxon>Hexapoda</taxon>
        <taxon>Insecta</taxon>
        <taxon>Pterygota</taxon>
        <taxon>Neoptera</taxon>
        <taxon>Endopterygota</taxon>
        <taxon>Hymenoptera</taxon>
        <taxon>Apocrita</taxon>
        <taxon>Aculeata</taxon>
        <taxon>Formicoidea</taxon>
        <taxon>Formicidae</taxon>
        <taxon>Myrmicinae</taxon>
        <taxon>Temnothorax</taxon>
    </lineage>
</organism>
<dbReference type="InterPro" id="IPR017972">
    <property type="entry name" value="Cyt_P450_CS"/>
</dbReference>
<feature type="transmembrane region" description="Helical" evidence="14">
    <location>
        <begin position="81"/>
        <end position="104"/>
    </location>
</feature>
<evidence type="ECO:0000256" key="4">
    <source>
        <dbReference type="ARBA" id="ARBA00010617"/>
    </source>
</evidence>
<dbReference type="InterPro" id="IPR050476">
    <property type="entry name" value="Insect_CytP450_Detox"/>
</dbReference>
<evidence type="ECO:0000256" key="7">
    <source>
        <dbReference type="ARBA" id="ARBA00022824"/>
    </source>
</evidence>
<evidence type="ECO:0000256" key="3">
    <source>
        <dbReference type="ARBA" id="ARBA00004406"/>
    </source>
</evidence>
<feature type="binding site" description="axial binding residue" evidence="13">
    <location>
        <position position="868"/>
    </location>
    <ligand>
        <name>heme</name>
        <dbReference type="ChEBI" id="CHEBI:30413"/>
    </ligand>
    <ligandPart>
        <name>Fe</name>
        <dbReference type="ChEBI" id="CHEBI:18248"/>
    </ligandPart>
</feature>
<sequence length="1110" mass="126873">MSQGDGAAVAVPNNQNGAIAHNLHSLAGVIGPVLNNNNMNIARNNNNQNPLINVRDRLFHTLFVKAALAYARTFPRPVRRFIEFIVLLKAILAFFVLAYIHIVFSRAPTNCLEHIRDDWPRDGILRVEILRNGGEDYSIEKSYAKEEKLRQGNVHDFSVALALLTRNGRFINIEPSAVDEERDTINTSADGNHENLTLLEQDLMRSATISGETQNPDLSPSNTTMSPSLSTKLWDGLNIAKKISSGEKSSFTNVEGNSTEVPDHLNEDNVVQLKDRTSDVDKTTRIEDGYIVEYSLEYGFLRLSPAARQRLNIPVKIVTLDPLNDKCFGDAFSRLILDEFLGYDDLLMASIKTLAEHEDNKGFLRNVVTGEHYRFVSMWMARTSYLAAFFVMLVFYLVCLLYCRISYITMDSSLLSSPFALLLTTLVVIGILKVVTVLHHMFFYWKNKSLPYLPDSLSSFIMGWKVFLGRISFVDYSQYTYNYFPDAKYVGMMDITTPNVLLRDPELIKGVMVKDFEYFPDHRSFVDESVEPLFGRNTFFLRGDRWKEMRNTLSPSFTASKMKFMFDLISECSHDFVNYLVDHPEICHTIDTKEAFRRYTNDVIATAAFGISVNSMKDQNNEFYIRGVEASKVFSGPLAIIKFTFIRTCPRFSKSIGLTLFPSATYKFFKKIVGETIRAREEQDIVRPDMIHLLMQALDKEGANVHKMTLDDIVSQAFSFFFAGFDTTSTLMCFVAHELAINRDIQDRLREEVQQHLAEGNGKISYESLSKMSYMDMVISETLRKHPPVIFLDRLCVKRYELPPSQPGCKNVIVEPNDVLLFPVYALHHDPKYFPNPDKFDPERFSEENKDNILPYTYLPFGHGPRKCIGNRFVLMEAKILIAHLLQKLQNEPSIQSYTIRNFHCILMADSGSAWRREKLDLIQMLEFNLTVSLPAASLLTVVLALVGMEALMSEFFNDTTTAFYIILIVWLADQYDAICCHTVLTKRHWLRFFYLYHFSFYAYHYRFNGQYSSLALVTSWLFIQHSMLYFFHHYELPVILQQAQLQQLLFLSEDTAVLATSASVAKTEAVPSASGSTSSFTDTSSSEGFEVIESAEVVRKEVSVEDKKH</sequence>
<comment type="similarity">
    <text evidence="4">Belongs to the cytochrome P450 family.</text>
</comment>